<reference evidence="2 3" key="1">
    <citation type="submission" date="2021-06" db="EMBL/GenBank/DDBJ databases">
        <title>Ecological speciation of a Streptomyces species isolated from different habitats and geographic origins.</title>
        <authorList>
            <person name="Wang J."/>
        </authorList>
    </citation>
    <scope>NUCLEOTIDE SEQUENCE [LARGE SCALE GENOMIC DNA]</scope>
    <source>
        <strain evidence="2 3">FXJ8.012</strain>
    </source>
</reference>
<evidence type="ECO:0000313" key="2">
    <source>
        <dbReference type="EMBL" id="MBZ6150562.1"/>
    </source>
</evidence>
<organism evidence="2 3">
    <name type="scientific">Streptomyces olivaceus</name>
    <dbReference type="NCBI Taxonomy" id="47716"/>
    <lineage>
        <taxon>Bacteria</taxon>
        <taxon>Bacillati</taxon>
        <taxon>Actinomycetota</taxon>
        <taxon>Actinomycetes</taxon>
        <taxon>Kitasatosporales</taxon>
        <taxon>Streptomycetaceae</taxon>
        <taxon>Streptomyces</taxon>
    </lineage>
</organism>
<keyword evidence="3" id="KW-1185">Reference proteome</keyword>
<dbReference type="InterPro" id="IPR005097">
    <property type="entry name" value="Sacchrp_dh_NADP-bd"/>
</dbReference>
<proteinExistence type="predicted"/>
<dbReference type="EMBL" id="JAHSTP010000002">
    <property type="protein sequence ID" value="MBZ6150562.1"/>
    <property type="molecule type" value="Genomic_DNA"/>
</dbReference>
<dbReference type="PANTHER" id="PTHR43781">
    <property type="entry name" value="SACCHAROPINE DEHYDROGENASE"/>
    <property type="match status" value="1"/>
</dbReference>
<dbReference type="Gene3D" id="3.40.50.720">
    <property type="entry name" value="NAD(P)-binding Rossmann-like Domain"/>
    <property type="match status" value="1"/>
</dbReference>
<feature type="domain" description="Saccharopine dehydrogenase NADP binding" evidence="1">
    <location>
        <begin position="6"/>
        <end position="106"/>
    </location>
</feature>
<gene>
    <name evidence="2" type="ORF">KVH32_05165</name>
</gene>
<dbReference type="Pfam" id="PF03435">
    <property type="entry name" value="Sacchrp_dh_NADP"/>
    <property type="match status" value="1"/>
</dbReference>
<evidence type="ECO:0000313" key="3">
    <source>
        <dbReference type="Proteomes" id="UP000758701"/>
    </source>
</evidence>
<comment type="caution">
    <text evidence="2">The sequence shown here is derived from an EMBL/GenBank/DDBJ whole genome shotgun (WGS) entry which is preliminary data.</text>
</comment>
<sequence>MSTPVIGVLGASGAVGRAAVRELRALGRTGLRLGGRTASALCAVAGEDPGGHDESVWADATAPDGLRAFTEGCDIVLNCVGPTYRLRATVAAAALAAGAHCVDVAGDDPAAEDLLKDGDPAREGRTVVLSAGALPGLSSLLPRWLAGQGLDTATALSAHCGGLETCSPTVARDLMLSLTSGGADGAAYGEALAAVRGGRRVPRALRTAEDTEHPAFPGRVALQPYLSGESERLAHVLGLDRLDWYNVHPGPAVRALLNRLPASLAAGDDPAALADRLILAADLDLAGRTPYYVMDFALSGTASGQPATAGLTLRAASSYRLTAAVGALSVDAVLRGAVPAGVHFACDVLDPRVVVRHLRSRGAAELRLTGTATAGSGPAGADADADVDMDVEEGVL</sequence>
<dbReference type="RefSeq" id="WP_166625455.1">
    <property type="nucleotide sequence ID" value="NZ_JAHSST010000002.1"/>
</dbReference>
<protein>
    <submittedName>
        <fullName evidence="2">Saccharopine dehydrogenase NADP-binding domain-containing protein</fullName>
    </submittedName>
</protein>
<name>A0ABS7VXX4_STROV</name>
<dbReference type="SUPFAM" id="SSF51735">
    <property type="entry name" value="NAD(P)-binding Rossmann-fold domains"/>
    <property type="match status" value="1"/>
</dbReference>
<dbReference type="Proteomes" id="UP000758701">
    <property type="component" value="Unassembled WGS sequence"/>
</dbReference>
<dbReference type="PANTHER" id="PTHR43781:SF1">
    <property type="entry name" value="SACCHAROPINE DEHYDROGENASE"/>
    <property type="match status" value="1"/>
</dbReference>
<evidence type="ECO:0000259" key="1">
    <source>
        <dbReference type="Pfam" id="PF03435"/>
    </source>
</evidence>
<dbReference type="InterPro" id="IPR036291">
    <property type="entry name" value="NAD(P)-bd_dom_sf"/>
</dbReference>
<accession>A0ABS7VXX4</accession>